<dbReference type="FunFam" id="3.30.1330.30:FF:000003">
    <property type="entry name" value="60S ribosomal protein L7a"/>
    <property type="match status" value="1"/>
</dbReference>
<name>A0A9P6U076_9FUNG</name>
<dbReference type="InterPro" id="IPR004038">
    <property type="entry name" value="Ribosomal_eL8/eL30/eS12/Gad45"/>
</dbReference>
<dbReference type="InterPro" id="IPR004037">
    <property type="entry name" value="Ribosomal_eL8-like_CS"/>
</dbReference>
<evidence type="ECO:0000256" key="1">
    <source>
        <dbReference type="ARBA" id="ARBA00007337"/>
    </source>
</evidence>
<dbReference type="PRINTS" id="PR00881">
    <property type="entry name" value="L7ARS6FAMILY"/>
</dbReference>
<evidence type="ECO:0000256" key="5">
    <source>
        <dbReference type="SAM" id="MobiDB-lite"/>
    </source>
</evidence>
<evidence type="ECO:0000256" key="4">
    <source>
        <dbReference type="RuleBase" id="RU367042"/>
    </source>
</evidence>
<sequence>MLFLEAPKKTVTKKPASSPFGAKKAVAKTPVNPLIEKTPKNFGIGSDLQPARDLSRYIKWPEYVRLQRQKRILSQRLKVPPTLNQFNQPLDKNTATQIFKLAAKYRPETKAEKKKRLTEQAAKKAEGKPLDATKKPKVLKYGLNHVTALIEAKKAQLVVIARDVDPIELVLWMPALCKKMGVPYVLVNGRARLGALIHKRTATAVVFTEIHDADKKELADVISAIKTNFSEKTKDHTKWSTGVLGHKSQIKLAKRVKAAQASILPK</sequence>
<keyword evidence="2 4" id="KW-0689">Ribosomal protein</keyword>
<gene>
    <name evidence="7" type="primary">RPL8B_2</name>
    <name evidence="7" type="ORF">DFQ27_007329</name>
</gene>
<evidence type="ECO:0000313" key="7">
    <source>
        <dbReference type="EMBL" id="KAG0253585.1"/>
    </source>
</evidence>
<keyword evidence="3 4" id="KW-0687">Ribonucleoprotein</keyword>
<evidence type="ECO:0000256" key="2">
    <source>
        <dbReference type="ARBA" id="ARBA00022980"/>
    </source>
</evidence>
<dbReference type="InterPro" id="IPR050257">
    <property type="entry name" value="eL8/uL1-like"/>
</dbReference>
<dbReference type="GO" id="GO:0042254">
    <property type="term" value="P:ribosome biogenesis"/>
    <property type="evidence" value="ECO:0007669"/>
    <property type="project" value="InterPro"/>
</dbReference>
<accession>A0A9P6U076</accession>
<dbReference type="PRINTS" id="PR00882">
    <property type="entry name" value="RIBOSOMALL7A"/>
</dbReference>
<evidence type="ECO:0000313" key="8">
    <source>
        <dbReference type="Proteomes" id="UP000807716"/>
    </source>
</evidence>
<proteinExistence type="inferred from homology"/>
<dbReference type="Gene3D" id="3.30.1330.30">
    <property type="match status" value="1"/>
</dbReference>
<comment type="caution">
    <text evidence="7">The sequence shown here is derived from an EMBL/GenBank/DDBJ whole genome shotgun (WGS) entry which is preliminary data.</text>
</comment>
<dbReference type="InterPro" id="IPR029064">
    <property type="entry name" value="Ribosomal_eL30-like_sf"/>
</dbReference>
<dbReference type="GO" id="GO:0022625">
    <property type="term" value="C:cytosolic large ribosomal subunit"/>
    <property type="evidence" value="ECO:0007669"/>
    <property type="project" value="UniProtKB-UniRule"/>
</dbReference>
<dbReference type="OrthoDB" id="29563at2759"/>
<dbReference type="GO" id="GO:0003723">
    <property type="term" value="F:RNA binding"/>
    <property type="evidence" value="ECO:0007669"/>
    <property type="project" value="UniProtKB-UniRule"/>
</dbReference>
<dbReference type="Pfam" id="PF01248">
    <property type="entry name" value="Ribosomal_L7Ae"/>
    <property type="match status" value="1"/>
</dbReference>
<feature type="region of interest" description="Disordered" evidence="5">
    <location>
        <begin position="1"/>
        <end position="27"/>
    </location>
</feature>
<evidence type="ECO:0000256" key="3">
    <source>
        <dbReference type="ARBA" id="ARBA00023274"/>
    </source>
</evidence>
<dbReference type="InterPro" id="IPR018492">
    <property type="entry name" value="Ribosomal_eL8/Nhp2"/>
</dbReference>
<keyword evidence="8" id="KW-1185">Reference proteome</keyword>
<comment type="similarity">
    <text evidence="1 4">Belongs to the eukaryotic ribosomal protein eL8 family.</text>
</comment>
<dbReference type="AlphaFoldDB" id="A0A9P6U076"/>
<organism evidence="7 8">
    <name type="scientific">Actinomortierella ambigua</name>
    <dbReference type="NCBI Taxonomy" id="1343610"/>
    <lineage>
        <taxon>Eukaryota</taxon>
        <taxon>Fungi</taxon>
        <taxon>Fungi incertae sedis</taxon>
        <taxon>Mucoromycota</taxon>
        <taxon>Mortierellomycotina</taxon>
        <taxon>Mortierellomycetes</taxon>
        <taxon>Mortierellales</taxon>
        <taxon>Mortierellaceae</taxon>
        <taxon>Actinomortierella</taxon>
    </lineage>
</organism>
<dbReference type="Proteomes" id="UP000807716">
    <property type="component" value="Unassembled WGS sequence"/>
</dbReference>
<feature type="domain" description="Ribosomal protein eL8/eL30/eS12/Gadd45" evidence="6">
    <location>
        <begin position="130"/>
        <end position="216"/>
    </location>
</feature>
<dbReference type="PANTHER" id="PTHR23105">
    <property type="entry name" value="RIBOSOMAL PROTEIN L7AE FAMILY MEMBER"/>
    <property type="match status" value="1"/>
</dbReference>
<evidence type="ECO:0000259" key="6">
    <source>
        <dbReference type="Pfam" id="PF01248"/>
    </source>
</evidence>
<dbReference type="PROSITE" id="PS01082">
    <property type="entry name" value="RIBOSOMAL_L7AE"/>
    <property type="match status" value="1"/>
</dbReference>
<protein>
    <recommendedName>
        <fullName evidence="4">60S ribosomal protein L8</fullName>
    </recommendedName>
</protein>
<comment type="function">
    <text evidence="4">Component of the ribosome.</text>
</comment>
<dbReference type="EMBL" id="JAAAJB010000571">
    <property type="protein sequence ID" value="KAG0253585.1"/>
    <property type="molecule type" value="Genomic_DNA"/>
</dbReference>
<dbReference type="SUPFAM" id="SSF55315">
    <property type="entry name" value="L30e-like"/>
    <property type="match status" value="1"/>
</dbReference>
<dbReference type="InterPro" id="IPR001921">
    <property type="entry name" value="Ribosomal_eL8_euk"/>
</dbReference>
<reference evidence="7" key="1">
    <citation type="journal article" date="2020" name="Fungal Divers.">
        <title>Resolving the Mortierellaceae phylogeny through synthesis of multi-gene phylogenetics and phylogenomics.</title>
        <authorList>
            <person name="Vandepol N."/>
            <person name="Liber J."/>
            <person name="Desiro A."/>
            <person name="Na H."/>
            <person name="Kennedy M."/>
            <person name="Barry K."/>
            <person name="Grigoriev I.V."/>
            <person name="Miller A.N."/>
            <person name="O'Donnell K."/>
            <person name="Stajich J.E."/>
            <person name="Bonito G."/>
        </authorList>
    </citation>
    <scope>NUCLEOTIDE SEQUENCE</scope>
    <source>
        <strain evidence="7">BC1065</strain>
    </source>
</reference>